<evidence type="ECO:0000259" key="1">
    <source>
        <dbReference type="PROSITE" id="PS50075"/>
    </source>
</evidence>
<dbReference type="InterPro" id="IPR036736">
    <property type="entry name" value="ACP-like_sf"/>
</dbReference>
<evidence type="ECO:0000313" key="2">
    <source>
        <dbReference type="EMBL" id="RDU98412.1"/>
    </source>
</evidence>
<organism evidence="2 3">
    <name type="scientific">Trinickia dinghuensis</name>
    <dbReference type="NCBI Taxonomy" id="2291023"/>
    <lineage>
        <taxon>Bacteria</taxon>
        <taxon>Pseudomonadati</taxon>
        <taxon>Pseudomonadota</taxon>
        <taxon>Betaproteobacteria</taxon>
        <taxon>Burkholderiales</taxon>
        <taxon>Burkholderiaceae</taxon>
        <taxon>Trinickia</taxon>
    </lineage>
</organism>
<dbReference type="Proteomes" id="UP000256838">
    <property type="component" value="Unassembled WGS sequence"/>
</dbReference>
<dbReference type="EMBL" id="QRGA01000007">
    <property type="protein sequence ID" value="RDU98412.1"/>
    <property type="molecule type" value="Genomic_DNA"/>
</dbReference>
<dbReference type="Gene3D" id="1.10.1200.10">
    <property type="entry name" value="ACP-like"/>
    <property type="match status" value="1"/>
</dbReference>
<dbReference type="SUPFAM" id="SSF47336">
    <property type="entry name" value="ACP-like"/>
    <property type="match status" value="1"/>
</dbReference>
<reference evidence="2 3" key="1">
    <citation type="submission" date="2018-08" db="EMBL/GenBank/DDBJ databases">
        <title>Paraburkholderia sp. DHOM06 isolated from forest soil.</title>
        <authorList>
            <person name="Gao Z.-H."/>
            <person name="Qiu L.-H."/>
        </authorList>
    </citation>
    <scope>NUCLEOTIDE SEQUENCE [LARGE SCALE GENOMIC DNA]</scope>
    <source>
        <strain evidence="2 3">DHOM06</strain>
    </source>
</reference>
<dbReference type="OrthoDB" id="6905271at2"/>
<dbReference type="AlphaFoldDB" id="A0A3D8JZZ7"/>
<dbReference type="Pfam" id="PF00550">
    <property type="entry name" value="PP-binding"/>
    <property type="match status" value="1"/>
</dbReference>
<protein>
    <submittedName>
        <fullName evidence="2">Acyl carrier protein</fullName>
    </submittedName>
</protein>
<accession>A0A3D8JZZ7</accession>
<proteinExistence type="predicted"/>
<dbReference type="RefSeq" id="WP_115534169.1">
    <property type="nucleotide sequence ID" value="NZ_QRGA01000007.1"/>
</dbReference>
<evidence type="ECO:0000313" key="3">
    <source>
        <dbReference type="Proteomes" id="UP000256838"/>
    </source>
</evidence>
<feature type="domain" description="Carrier" evidence="1">
    <location>
        <begin position="10"/>
        <end position="86"/>
    </location>
</feature>
<name>A0A3D8JZZ7_9BURK</name>
<dbReference type="PROSITE" id="PS50075">
    <property type="entry name" value="CARRIER"/>
    <property type="match status" value="1"/>
</dbReference>
<gene>
    <name evidence="2" type="ORF">DWV00_14005</name>
</gene>
<dbReference type="InterPro" id="IPR009081">
    <property type="entry name" value="PP-bd_ACP"/>
</dbReference>
<comment type="caution">
    <text evidence="2">The sequence shown here is derived from an EMBL/GenBank/DDBJ whole genome shotgun (WGS) entry which is preliminary data.</text>
</comment>
<keyword evidence="3" id="KW-1185">Reference proteome</keyword>
<sequence>MTSSQDKDTSSQAELLEQTRALVESVVMRRVDADTALIESGLVDSVLAVEIVLHVETVFGVRLPPTEIAEHLASVATLAEYIADNTANR</sequence>